<evidence type="ECO:0000256" key="5">
    <source>
        <dbReference type="RuleBase" id="RU363114"/>
    </source>
</evidence>
<evidence type="ECO:0000313" key="7">
    <source>
        <dbReference type="EMBL" id="KAK3265008.1"/>
    </source>
</evidence>
<dbReference type="InterPro" id="IPR004963">
    <property type="entry name" value="PAE/NOTUM"/>
</dbReference>
<keyword evidence="4 5" id="KW-0134">Cell wall</keyword>
<proteinExistence type="inferred from homology"/>
<gene>
    <name evidence="7" type="ORF">CYMTET_26283</name>
</gene>
<accession>A0AAE0KY20</accession>
<keyword evidence="5" id="KW-0961">Cell wall biogenesis/degradation</keyword>
<evidence type="ECO:0000256" key="6">
    <source>
        <dbReference type="SAM" id="Phobius"/>
    </source>
</evidence>
<dbReference type="AlphaFoldDB" id="A0AAE0KY20"/>
<keyword evidence="8" id="KW-1185">Reference proteome</keyword>
<dbReference type="Pfam" id="PF03283">
    <property type="entry name" value="PAE"/>
    <property type="match status" value="1"/>
</dbReference>
<name>A0AAE0KY20_9CHLO</name>
<keyword evidence="5" id="KW-0964">Secreted</keyword>
<dbReference type="Proteomes" id="UP001190700">
    <property type="component" value="Unassembled WGS sequence"/>
</dbReference>
<dbReference type="PANTHER" id="PTHR21562">
    <property type="entry name" value="NOTUM-RELATED"/>
    <property type="match status" value="1"/>
</dbReference>
<comment type="caution">
    <text evidence="7">The sequence shown here is derived from an EMBL/GenBank/DDBJ whole genome shotgun (WGS) entry which is preliminary data.</text>
</comment>
<protein>
    <recommendedName>
        <fullName evidence="5">Pectin acetylesterase</fullName>
        <ecNumber evidence="5">3.1.1.-</ecNumber>
    </recommendedName>
</protein>
<dbReference type="PANTHER" id="PTHR21562:SF67">
    <property type="entry name" value="PECTIN ACETYLESTERASE"/>
    <property type="match status" value="1"/>
</dbReference>
<reference evidence="7 8" key="1">
    <citation type="journal article" date="2015" name="Genome Biol. Evol.">
        <title>Comparative Genomics of a Bacterivorous Green Alga Reveals Evolutionary Causalities and Consequences of Phago-Mixotrophic Mode of Nutrition.</title>
        <authorList>
            <person name="Burns J.A."/>
            <person name="Paasch A."/>
            <person name="Narechania A."/>
            <person name="Kim E."/>
        </authorList>
    </citation>
    <scope>NUCLEOTIDE SEQUENCE [LARGE SCALE GENOMIC DNA]</scope>
    <source>
        <strain evidence="7 8">PLY_AMNH</strain>
    </source>
</reference>
<feature type="transmembrane region" description="Helical" evidence="6">
    <location>
        <begin position="222"/>
        <end position="248"/>
    </location>
</feature>
<keyword evidence="5" id="KW-0378">Hydrolase</keyword>
<dbReference type="GO" id="GO:0071555">
    <property type="term" value="P:cell wall organization"/>
    <property type="evidence" value="ECO:0007669"/>
    <property type="project" value="UniProtKB-KW"/>
</dbReference>
<comment type="subcellular location">
    <subcellularLocation>
        <location evidence="2 5">Secreted</location>
        <location evidence="2 5">Cell wall</location>
    </subcellularLocation>
</comment>
<evidence type="ECO:0000256" key="3">
    <source>
        <dbReference type="ARBA" id="ARBA00005784"/>
    </source>
</evidence>
<keyword evidence="6" id="KW-0812">Transmembrane</keyword>
<evidence type="ECO:0000256" key="2">
    <source>
        <dbReference type="ARBA" id="ARBA00004191"/>
    </source>
</evidence>
<comment type="function">
    <text evidence="1 5">Hydrolyzes acetyl esters in homogalacturonan regions of pectin. In type I primary cell wall, galacturonic acid residues of pectin can be acetylated at the O-2 and O-3 positions. Decreasing the degree of acetylation of pectin gels in vitro alters their physical properties.</text>
</comment>
<dbReference type="EMBL" id="LGRX02014212">
    <property type="protein sequence ID" value="KAK3265008.1"/>
    <property type="molecule type" value="Genomic_DNA"/>
</dbReference>
<sequence length="287" mass="32284">MTSACRLRAHCNFTGCRMQYRLISFQEAARSAVTVVGLPDSGFFLEHEDPVKQYRSGLQWQFQRFNNTASMAKGCIDAYISSGEQWKCMFAQHALPFVQTPVFLLQPRYDSWQARENLHSKDPRRLVSWGANLTNLVQSNFLEQNPQHAAFLDSCSHHCGDWGTLQTPEGVSQPEAFTAWYANISEERPVLQQTWMQAAQYPCLGCCSVSTSTWAFRNNGRMWGVVVGLLVAATVATVLLVSISGNILSRRPVSSKIYGQLPSWMPSWFSPAILGDDENEIMLKAMN</sequence>
<evidence type="ECO:0000256" key="4">
    <source>
        <dbReference type="ARBA" id="ARBA00022512"/>
    </source>
</evidence>
<evidence type="ECO:0000256" key="1">
    <source>
        <dbReference type="ARBA" id="ARBA00003534"/>
    </source>
</evidence>
<keyword evidence="6" id="KW-1133">Transmembrane helix</keyword>
<dbReference type="EC" id="3.1.1.-" evidence="5"/>
<comment type="similarity">
    <text evidence="3 5">Belongs to the pectinacetylesterase family.</text>
</comment>
<dbReference type="GO" id="GO:0016787">
    <property type="term" value="F:hydrolase activity"/>
    <property type="evidence" value="ECO:0007669"/>
    <property type="project" value="UniProtKB-KW"/>
</dbReference>
<keyword evidence="6" id="KW-0472">Membrane</keyword>
<organism evidence="7 8">
    <name type="scientific">Cymbomonas tetramitiformis</name>
    <dbReference type="NCBI Taxonomy" id="36881"/>
    <lineage>
        <taxon>Eukaryota</taxon>
        <taxon>Viridiplantae</taxon>
        <taxon>Chlorophyta</taxon>
        <taxon>Pyramimonadophyceae</taxon>
        <taxon>Pyramimonadales</taxon>
        <taxon>Pyramimonadaceae</taxon>
        <taxon>Cymbomonas</taxon>
    </lineage>
</organism>
<evidence type="ECO:0000313" key="8">
    <source>
        <dbReference type="Proteomes" id="UP001190700"/>
    </source>
</evidence>